<name>A0A2Z5HTE7_9CAUD</name>
<evidence type="ECO:0000313" key="2">
    <source>
        <dbReference type="Proteomes" id="UP000252267"/>
    </source>
</evidence>
<dbReference type="KEGG" id="vg:54996881"/>
<keyword evidence="2" id="KW-1185">Reference proteome</keyword>
<dbReference type="Proteomes" id="UP000252267">
    <property type="component" value="Segment"/>
</dbReference>
<dbReference type="EMBL" id="MH370375">
    <property type="protein sequence ID" value="AXC43127.1"/>
    <property type="molecule type" value="Genomic_DNA"/>
</dbReference>
<accession>A0A2Z5HTE7</accession>
<sequence>MNLGTTCIFDHQEMCCPRILHIAHFPEQLTLDQAREKMSEITGYNLREGEYFSVALDYIDNTRLYHLTQLGEETDEVKMAKDNLRRYRPQILERTLRGEPSDYFYMRCYDTDAAQYINMNRFYHDVNDFLDKKYDELIIRSRAQRAARNAEKSARAAVESQTKLNDIIK</sequence>
<dbReference type="RefSeq" id="YP_009806132.1">
    <property type="nucleotide sequence ID" value="NC_048013.1"/>
</dbReference>
<proteinExistence type="predicted"/>
<organism evidence="1 2">
    <name type="scientific">Salmonella phage S124</name>
    <dbReference type="NCBI Taxonomy" id="2231351"/>
    <lineage>
        <taxon>Viruses</taxon>
        <taxon>Duplodnaviria</taxon>
        <taxon>Heunggongvirae</taxon>
        <taxon>Uroviricota</taxon>
        <taxon>Caudoviricetes</taxon>
        <taxon>Demerecviridae</taxon>
        <taxon>Markadamsvirinae</taxon>
        <taxon>Epseptimavirus</taxon>
        <taxon>Epseptimavirus S124</taxon>
    </lineage>
</organism>
<reference evidence="2" key="1">
    <citation type="submission" date="2018-05" db="EMBL/GenBank/DDBJ databases">
        <title>Host range determinants of Salmonella infecting bacteriophages.</title>
        <authorList>
            <person name="Gencay Y.E."/>
        </authorList>
    </citation>
    <scope>NUCLEOTIDE SEQUENCE [LARGE SCALE GENOMIC DNA]</scope>
</reference>
<protein>
    <submittedName>
        <fullName evidence="1">Uncharacterized protein</fullName>
    </submittedName>
</protein>
<dbReference type="GeneID" id="54996881"/>
<evidence type="ECO:0000313" key="1">
    <source>
        <dbReference type="EMBL" id="AXC43127.1"/>
    </source>
</evidence>